<keyword evidence="2" id="KW-0808">Transferase</keyword>
<dbReference type="RefSeq" id="WP_086348960.1">
    <property type="nucleotide sequence ID" value="NZ_CP147247.1"/>
</dbReference>
<dbReference type="Gene3D" id="3.40.630.30">
    <property type="match status" value="1"/>
</dbReference>
<dbReference type="CDD" id="cd04301">
    <property type="entry name" value="NAT_SF"/>
    <property type="match status" value="1"/>
</dbReference>
<evidence type="ECO:0000256" key="1">
    <source>
        <dbReference type="ARBA" id="ARBA00008694"/>
    </source>
</evidence>
<sequence>MEKLDYRYGEEKDLSLILQYIKEIAAYEGLLEEVKTDEETLRKWLFEKERAKVLFSLINGQPIGFCVYFYNFSTFLGRSGLYIEDIYIEEHYRGKGYGKQLLHKMFQIAKDEGLGRVEWACLNDNEPSFEFYVSQGAEPMSEWTVFRADALDQ</sequence>
<dbReference type="Pfam" id="PF00583">
    <property type="entry name" value="Acetyltransf_1"/>
    <property type="match status" value="1"/>
</dbReference>
<reference evidence="5" key="1">
    <citation type="submission" date="2017-05" db="EMBL/GenBank/DDBJ databases">
        <title>The Genome Sequence of Enterococcus sp. 9E7_DIV0242.</title>
        <authorList>
            <consortium name="The Broad Institute Genomics Platform"/>
            <consortium name="The Broad Institute Genomic Center for Infectious Diseases"/>
            <person name="Earl A."/>
            <person name="Manson A."/>
            <person name="Schwartman J."/>
            <person name="Gilmore M."/>
            <person name="Abouelleil A."/>
            <person name="Cao P."/>
            <person name="Chapman S."/>
            <person name="Cusick C."/>
            <person name="Shea T."/>
            <person name="Young S."/>
            <person name="Neafsey D."/>
            <person name="Nusbaum C."/>
            <person name="Birren B."/>
        </authorList>
    </citation>
    <scope>NUCLEOTIDE SEQUENCE [LARGE SCALE GENOMIC DNA]</scope>
    <source>
        <strain evidence="5">9E7_DIV0242</strain>
    </source>
</reference>
<dbReference type="InterPro" id="IPR051016">
    <property type="entry name" value="Diverse_Substrate_AcTransf"/>
</dbReference>
<dbReference type="PANTHER" id="PTHR10545">
    <property type="entry name" value="DIAMINE N-ACETYLTRANSFERASE"/>
    <property type="match status" value="1"/>
</dbReference>
<dbReference type="EMBL" id="NGMM01000003">
    <property type="protein sequence ID" value="OTP15665.1"/>
    <property type="molecule type" value="Genomic_DNA"/>
</dbReference>
<evidence type="ECO:0000256" key="2">
    <source>
        <dbReference type="ARBA" id="ARBA00022679"/>
    </source>
</evidence>
<gene>
    <name evidence="5" type="ORF">A5888_001879</name>
    <name evidence="6" type="ORF">A5888_003746</name>
</gene>
<evidence type="ECO:0000313" key="5">
    <source>
        <dbReference type="EMBL" id="OTP15665.1"/>
    </source>
</evidence>
<dbReference type="EMBL" id="CP147247">
    <property type="protein sequence ID" value="WYJ91973.1"/>
    <property type="molecule type" value="Genomic_DNA"/>
</dbReference>
<evidence type="ECO:0000313" key="7">
    <source>
        <dbReference type="Proteomes" id="UP000195141"/>
    </source>
</evidence>
<proteinExistence type="inferred from homology"/>
<dbReference type="AlphaFoldDB" id="A0A242K6V9"/>
<evidence type="ECO:0000259" key="4">
    <source>
        <dbReference type="PROSITE" id="PS51186"/>
    </source>
</evidence>
<dbReference type="SUPFAM" id="SSF55729">
    <property type="entry name" value="Acyl-CoA N-acyltransferases (Nat)"/>
    <property type="match status" value="1"/>
</dbReference>
<protein>
    <recommendedName>
        <fullName evidence="4">N-acetyltransferase domain-containing protein</fullName>
    </recommendedName>
</protein>
<dbReference type="FunFam" id="3.40.630.30:FF:000064">
    <property type="entry name" value="GNAT family acetyltransferase"/>
    <property type="match status" value="1"/>
</dbReference>
<dbReference type="Proteomes" id="UP000195141">
    <property type="component" value="Chromosome"/>
</dbReference>
<keyword evidence="7" id="KW-1185">Reference proteome</keyword>
<dbReference type="InterPro" id="IPR016181">
    <property type="entry name" value="Acyl_CoA_acyltransferase"/>
</dbReference>
<feature type="domain" description="N-acetyltransferase" evidence="4">
    <location>
        <begin position="4"/>
        <end position="153"/>
    </location>
</feature>
<comment type="similarity">
    <text evidence="1">Belongs to the acetyltransferase family.</text>
</comment>
<accession>A0A242K6V9</accession>
<evidence type="ECO:0000256" key="3">
    <source>
        <dbReference type="ARBA" id="ARBA00023315"/>
    </source>
</evidence>
<dbReference type="PROSITE" id="PS51186">
    <property type="entry name" value="GNAT"/>
    <property type="match status" value="1"/>
</dbReference>
<organism evidence="5">
    <name type="scientific">Candidatus Enterococcus clewellii</name>
    <dbReference type="NCBI Taxonomy" id="1834193"/>
    <lineage>
        <taxon>Bacteria</taxon>
        <taxon>Bacillati</taxon>
        <taxon>Bacillota</taxon>
        <taxon>Bacilli</taxon>
        <taxon>Lactobacillales</taxon>
        <taxon>Enterococcaceae</taxon>
        <taxon>Enterococcus</taxon>
    </lineage>
</organism>
<reference evidence="6" key="3">
    <citation type="submission" date="2024-03" db="EMBL/GenBank/DDBJ databases">
        <title>The Genome Sequence of Enterococcus sp. DIV0242b.</title>
        <authorList>
            <consortium name="The Broad Institute Genomics Platform"/>
            <consortium name="The Broad Institute Microbial Omics Core"/>
            <consortium name="The Broad Institute Genomic Center for Infectious Diseases"/>
            <person name="Earl A."/>
            <person name="Manson A."/>
            <person name="Gilmore M."/>
            <person name="Schwartman J."/>
            <person name="Shea T."/>
            <person name="Abouelleil A."/>
            <person name="Cao P."/>
            <person name="Chapman S."/>
            <person name="Cusick C."/>
            <person name="Young S."/>
            <person name="Neafsey D."/>
            <person name="Nusbaum C."/>
            <person name="Birren B."/>
        </authorList>
    </citation>
    <scope>NUCLEOTIDE SEQUENCE</scope>
    <source>
        <strain evidence="6">9E7_DIV0242</strain>
    </source>
</reference>
<reference evidence="6" key="2">
    <citation type="submission" date="2017-05" db="EMBL/GenBank/DDBJ databases">
        <authorList>
            <consortium name="The Broad Institute Genomics Platform"/>
            <consortium name="The Broad Institute Genomic Center for Infectious Diseases"/>
            <person name="Earl A."/>
            <person name="Manson A."/>
            <person name="Schwartman J."/>
            <person name="Gilmore M."/>
            <person name="Abouelleil A."/>
            <person name="Cao P."/>
            <person name="Chapman S."/>
            <person name="Cusick C."/>
            <person name="Shea T."/>
            <person name="Young S."/>
            <person name="Neafsey D."/>
            <person name="Nusbaum C."/>
            <person name="Birren B."/>
        </authorList>
    </citation>
    <scope>NUCLEOTIDE SEQUENCE</scope>
    <source>
        <strain evidence="6">9E7_DIV0242</strain>
    </source>
</reference>
<dbReference type="PANTHER" id="PTHR10545:SF29">
    <property type="entry name" value="GH14572P-RELATED"/>
    <property type="match status" value="1"/>
</dbReference>
<evidence type="ECO:0000313" key="6">
    <source>
        <dbReference type="EMBL" id="WYJ91973.1"/>
    </source>
</evidence>
<dbReference type="OrthoDB" id="9792929at2"/>
<dbReference type="GO" id="GO:0008080">
    <property type="term" value="F:N-acetyltransferase activity"/>
    <property type="evidence" value="ECO:0007669"/>
    <property type="project" value="TreeGrafter"/>
</dbReference>
<name>A0A242K6V9_9ENTE</name>
<dbReference type="InterPro" id="IPR000182">
    <property type="entry name" value="GNAT_dom"/>
</dbReference>
<keyword evidence="3" id="KW-0012">Acyltransferase</keyword>